<name>A0A3N4IHF1_ASCIM</name>
<dbReference type="EMBL" id="ML119653">
    <property type="protein sequence ID" value="RPA85575.1"/>
    <property type="molecule type" value="Genomic_DNA"/>
</dbReference>
<sequence>MRFFWLEVLRSFFSNRLNFGAVSILSRIPMVTAAEFTDDASNNLFSDIAPLLSLFGEQVAKQFLASSSTWEDNILFAMGPLGIMTAVVSAIRIGGPLWLRAVIGRARESRASVEEELATSTSHDVCEVWNGQAVVRLVGSPKILQLVFLEDMKENAEDRILTLEMLRRGKRCN</sequence>
<protein>
    <submittedName>
        <fullName evidence="1">Uncharacterized protein</fullName>
    </submittedName>
</protein>
<evidence type="ECO:0000313" key="1">
    <source>
        <dbReference type="EMBL" id="RPA85575.1"/>
    </source>
</evidence>
<proteinExistence type="predicted"/>
<dbReference type="Proteomes" id="UP000275078">
    <property type="component" value="Unassembled WGS sequence"/>
</dbReference>
<dbReference type="STRING" id="1160509.A0A3N4IHF1"/>
<keyword evidence="2" id="KW-1185">Reference proteome</keyword>
<gene>
    <name evidence="1" type="ORF">BJ508DRAFT_178439</name>
</gene>
<dbReference type="OrthoDB" id="194358at2759"/>
<accession>A0A3N4IHF1</accession>
<reference evidence="1 2" key="1">
    <citation type="journal article" date="2018" name="Nat. Ecol. Evol.">
        <title>Pezizomycetes genomes reveal the molecular basis of ectomycorrhizal truffle lifestyle.</title>
        <authorList>
            <person name="Murat C."/>
            <person name="Payen T."/>
            <person name="Noel B."/>
            <person name="Kuo A."/>
            <person name="Morin E."/>
            <person name="Chen J."/>
            <person name="Kohler A."/>
            <person name="Krizsan K."/>
            <person name="Balestrini R."/>
            <person name="Da Silva C."/>
            <person name="Montanini B."/>
            <person name="Hainaut M."/>
            <person name="Levati E."/>
            <person name="Barry K.W."/>
            <person name="Belfiori B."/>
            <person name="Cichocki N."/>
            <person name="Clum A."/>
            <person name="Dockter R.B."/>
            <person name="Fauchery L."/>
            <person name="Guy J."/>
            <person name="Iotti M."/>
            <person name="Le Tacon F."/>
            <person name="Lindquist E.A."/>
            <person name="Lipzen A."/>
            <person name="Malagnac F."/>
            <person name="Mello A."/>
            <person name="Molinier V."/>
            <person name="Miyauchi S."/>
            <person name="Poulain J."/>
            <person name="Riccioni C."/>
            <person name="Rubini A."/>
            <person name="Sitrit Y."/>
            <person name="Splivallo R."/>
            <person name="Traeger S."/>
            <person name="Wang M."/>
            <person name="Zifcakova L."/>
            <person name="Wipf D."/>
            <person name="Zambonelli A."/>
            <person name="Paolocci F."/>
            <person name="Nowrousian M."/>
            <person name="Ottonello S."/>
            <person name="Baldrian P."/>
            <person name="Spatafora J.W."/>
            <person name="Henrissat B."/>
            <person name="Nagy L.G."/>
            <person name="Aury J.M."/>
            <person name="Wincker P."/>
            <person name="Grigoriev I.V."/>
            <person name="Bonfante P."/>
            <person name="Martin F.M."/>
        </authorList>
    </citation>
    <scope>NUCLEOTIDE SEQUENCE [LARGE SCALE GENOMIC DNA]</scope>
    <source>
        <strain evidence="1 2">RN42</strain>
    </source>
</reference>
<evidence type="ECO:0000313" key="2">
    <source>
        <dbReference type="Proteomes" id="UP000275078"/>
    </source>
</evidence>
<organism evidence="1 2">
    <name type="scientific">Ascobolus immersus RN42</name>
    <dbReference type="NCBI Taxonomy" id="1160509"/>
    <lineage>
        <taxon>Eukaryota</taxon>
        <taxon>Fungi</taxon>
        <taxon>Dikarya</taxon>
        <taxon>Ascomycota</taxon>
        <taxon>Pezizomycotina</taxon>
        <taxon>Pezizomycetes</taxon>
        <taxon>Pezizales</taxon>
        <taxon>Ascobolaceae</taxon>
        <taxon>Ascobolus</taxon>
    </lineage>
</organism>
<dbReference type="AlphaFoldDB" id="A0A3N4IHF1"/>